<gene>
    <name evidence="3" type="ORF">VP01_99g7</name>
</gene>
<keyword evidence="4" id="KW-1185">Reference proteome</keyword>
<evidence type="ECO:0000259" key="2">
    <source>
        <dbReference type="PROSITE" id="PS50802"/>
    </source>
</evidence>
<accession>A0A0L6U571</accession>
<dbReference type="GO" id="GO:0016579">
    <property type="term" value="P:protein deubiquitination"/>
    <property type="evidence" value="ECO:0007669"/>
    <property type="project" value="TreeGrafter"/>
</dbReference>
<organism evidence="3 4">
    <name type="scientific">Puccinia sorghi</name>
    <dbReference type="NCBI Taxonomy" id="27349"/>
    <lineage>
        <taxon>Eukaryota</taxon>
        <taxon>Fungi</taxon>
        <taxon>Dikarya</taxon>
        <taxon>Basidiomycota</taxon>
        <taxon>Pucciniomycotina</taxon>
        <taxon>Pucciniomycetes</taxon>
        <taxon>Pucciniales</taxon>
        <taxon>Pucciniaceae</taxon>
        <taxon>Puccinia</taxon>
    </lineage>
</organism>
<feature type="compositionally biased region" description="Low complexity" evidence="1">
    <location>
        <begin position="1"/>
        <end position="15"/>
    </location>
</feature>
<dbReference type="AlphaFoldDB" id="A0A0L6U571"/>
<evidence type="ECO:0000313" key="3">
    <source>
        <dbReference type="EMBL" id="KNZ43668.1"/>
    </source>
</evidence>
<dbReference type="Proteomes" id="UP000037035">
    <property type="component" value="Unassembled WGS sequence"/>
</dbReference>
<reference evidence="3 4" key="1">
    <citation type="submission" date="2015-08" db="EMBL/GenBank/DDBJ databases">
        <title>Next Generation Sequencing and Analysis of the Genome of Puccinia sorghi L Schw, the Causal Agent of Maize Common Rust.</title>
        <authorList>
            <person name="Rochi L."/>
            <person name="Burguener G."/>
            <person name="Darino M."/>
            <person name="Turjanski A."/>
            <person name="Kreff E."/>
            <person name="Dieguez M.J."/>
            <person name="Sacco F."/>
        </authorList>
    </citation>
    <scope>NUCLEOTIDE SEQUENCE [LARGE SCALE GENOMIC DNA]</scope>
    <source>
        <strain evidence="3 4">RO10H11247</strain>
    </source>
</reference>
<evidence type="ECO:0000313" key="4">
    <source>
        <dbReference type="Proteomes" id="UP000037035"/>
    </source>
</evidence>
<dbReference type="STRING" id="27349.A0A0L6U571"/>
<protein>
    <recommendedName>
        <fullName evidence="2">OTU domain-containing protein</fullName>
    </recommendedName>
</protein>
<evidence type="ECO:0000256" key="1">
    <source>
        <dbReference type="SAM" id="MobiDB-lite"/>
    </source>
</evidence>
<dbReference type="InterPro" id="IPR003323">
    <property type="entry name" value="OTU_dom"/>
</dbReference>
<dbReference type="PANTHER" id="PTHR12419">
    <property type="entry name" value="OTU DOMAIN CONTAINING PROTEIN"/>
    <property type="match status" value="1"/>
</dbReference>
<dbReference type="CDD" id="cd22744">
    <property type="entry name" value="OTU"/>
    <property type="match status" value="1"/>
</dbReference>
<comment type="caution">
    <text evidence="3">The sequence shown here is derived from an EMBL/GenBank/DDBJ whole genome shotgun (WGS) entry which is preliminary data.</text>
</comment>
<sequence length="194" mass="21107">MDEGSSGRLSSSSTGAPTDSTVSSESDPAADDEARSISTRPPKTAKTVDLNAYDLPQFVATREFIKGDGNCQYRALAHLLYGDQSLHEAVRRLIVGEINDNSHRYDESLSESGHTFAARQSANGEWGVEQTLAAAARVFGKKIIVLSLASDRPFFLAYGSRDVDSNAPGLLFENNHYELLYRKAFGTQVTSRGQ</sequence>
<feature type="domain" description="OTU" evidence="2">
    <location>
        <begin position="60"/>
        <end position="183"/>
    </location>
</feature>
<dbReference type="Pfam" id="PF02338">
    <property type="entry name" value="OTU"/>
    <property type="match status" value="1"/>
</dbReference>
<dbReference type="InterPro" id="IPR038765">
    <property type="entry name" value="Papain-like_cys_pep_sf"/>
</dbReference>
<feature type="region of interest" description="Disordered" evidence="1">
    <location>
        <begin position="1"/>
        <end position="43"/>
    </location>
</feature>
<feature type="compositionally biased region" description="Polar residues" evidence="1">
    <location>
        <begin position="16"/>
        <end position="26"/>
    </location>
</feature>
<proteinExistence type="predicted"/>
<dbReference type="PROSITE" id="PS50802">
    <property type="entry name" value="OTU"/>
    <property type="match status" value="1"/>
</dbReference>
<dbReference type="SUPFAM" id="SSF54001">
    <property type="entry name" value="Cysteine proteinases"/>
    <property type="match status" value="1"/>
</dbReference>
<dbReference type="PANTHER" id="PTHR12419:SF11">
    <property type="entry name" value="OTU DOMAIN-CONTAINING PROTEIN DDB_G0284757"/>
    <property type="match status" value="1"/>
</dbReference>
<dbReference type="OrthoDB" id="2507542at2759"/>
<dbReference type="InterPro" id="IPR050704">
    <property type="entry name" value="Peptidase_C85-like"/>
</dbReference>
<name>A0A0L6U571_9BASI</name>
<dbReference type="GO" id="GO:0004843">
    <property type="term" value="F:cysteine-type deubiquitinase activity"/>
    <property type="evidence" value="ECO:0007669"/>
    <property type="project" value="TreeGrafter"/>
</dbReference>
<dbReference type="Gene3D" id="3.90.70.80">
    <property type="match status" value="1"/>
</dbReference>
<dbReference type="EMBL" id="LAVV01015714">
    <property type="protein sequence ID" value="KNZ43668.1"/>
    <property type="molecule type" value="Genomic_DNA"/>
</dbReference>
<dbReference type="VEuPathDB" id="FungiDB:VP01_99g7"/>